<accession>A0A0M4M4A9</accession>
<keyword evidence="1" id="KW-0732">Signal</keyword>
<proteinExistence type="predicted"/>
<reference evidence="3 4" key="1">
    <citation type="journal article" date="2015" name="Genome Announc.">
        <title>Genome Sequence of 'Candidatus Thioglobus singularis' Strain PS1, a Mixotroph from the SUP05 Clade of Marine Gammaproteobacteria.</title>
        <authorList>
            <person name="Marshall K.T."/>
            <person name="Morris R.M."/>
        </authorList>
    </citation>
    <scope>NUCLEOTIDE SEQUENCE [LARGE SCALE GENOMIC DNA]</scope>
    <source>
        <strain evidence="3 4">PS1</strain>
    </source>
</reference>
<dbReference type="AlphaFoldDB" id="A0A0M4M4A9"/>
<dbReference type="KEGG" id="tsn:W908_03430"/>
<dbReference type="InterPro" id="IPR031939">
    <property type="entry name" value="Adhesin_E-like"/>
</dbReference>
<dbReference type="STRING" id="1125411.W908_03430"/>
<sequence length="129" mass="14724">MKKLLVLLFSLLLSFNSHAEWFRVGESTAGYVAYYEIDTVKEHGGYVYYWVMLDYLIPTEDGDMSASRYLQGECEVGRVKTLSMIFYKQPMGKGESETYNPPPEWDYPAPGSLLGVTTNYVCNYLNQDG</sequence>
<gene>
    <name evidence="3" type="ORF">W908_03430</name>
</gene>
<dbReference type="RefSeq" id="WP_053819934.1">
    <property type="nucleotide sequence ID" value="NZ_CP006911.1"/>
</dbReference>
<name>A0A0M4M4A9_9GAMM</name>
<feature type="signal peptide" evidence="1">
    <location>
        <begin position="1"/>
        <end position="19"/>
    </location>
</feature>
<dbReference type="Proteomes" id="UP000068905">
    <property type="component" value="Chromosome"/>
</dbReference>
<protein>
    <recommendedName>
        <fullName evidence="2">Surface-adhesin protein E-like domain-containing protein</fullName>
    </recommendedName>
</protein>
<evidence type="ECO:0000259" key="2">
    <source>
        <dbReference type="Pfam" id="PF16747"/>
    </source>
</evidence>
<organism evidence="3 4">
    <name type="scientific">Candidatus Pseudothioglobus singularis PS1</name>
    <dbReference type="NCBI Taxonomy" id="1125411"/>
    <lineage>
        <taxon>Bacteria</taxon>
        <taxon>Pseudomonadati</taxon>
        <taxon>Pseudomonadota</taxon>
        <taxon>Gammaproteobacteria</taxon>
        <taxon>Candidatus Pseudothioglobaceae</taxon>
        <taxon>Candidatus Pseudothioglobus</taxon>
    </lineage>
</organism>
<evidence type="ECO:0000256" key="1">
    <source>
        <dbReference type="SAM" id="SignalP"/>
    </source>
</evidence>
<evidence type="ECO:0000313" key="3">
    <source>
        <dbReference type="EMBL" id="ALE02667.1"/>
    </source>
</evidence>
<evidence type="ECO:0000313" key="4">
    <source>
        <dbReference type="Proteomes" id="UP000068905"/>
    </source>
</evidence>
<dbReference type="Pfam" id="PF16747">
    <property type="entry name" value="Adhesin_E"/>
    <property type="match status" value="1"/>
</dbReference>
<dbReference type="EMBL" id="CP006911">
    <property type="protein sequence ID" value="ALE02667.1"/>
    <property type="molecule type" value="Genomic_DNA"/>
</dbReference>
<dbReference type="OrthoDB" id="7359917at2"/>
<keyword evidence="4" id="KW-1185">Reference proteome</keyword>
<feature type="domain" description="Surface-adhesin protein E-like" evidence="2">
    <location>
        <begin position="21"/>
        <end position="123"/>
    </location>
</feature>
<feature type="chain" id="PRO_5005798125" description="Surface-adhesin protein E-like domain-containing protein" evidence="1">
    <location>
        <begin position="20"/>
        <end position="129"/>
    </location>
</feature>